<feature type="transmembrane region" description="Helical" evidence="6">
    <location>
        <begin position="187"/>
        <end position="213"/>
    </location>
</feature>
<dbReference type="GO" id="GO:0055088">
    <property type="term" value="P:lipid homeostasis"/>
    <property type="evidence" value="ECO:0007669"/>
    <property type="project" value="TreeGrafter"/>
</dbReference>
<evidence type="ECO:0000313" key="9">
    <source>
        <dbReference type="EMBL" id="CEL64993.1"/>
    </source>
</evidence>
<protein>
    <recommendedName>
        <fullName evidence="7">TLC domain-containing protein</fullName>
    </recommendedName>
</protein>
<organism evidence="8 10">
    <name type="scientific">Neospora caninum (strain Liverpool)</name>
    <dbReference type="NCBI Taxonomy" id="572307"/>
    <lineage>
        <taxon>Eukaryota</taxon>
        <taxon>Sar</taxon>
        <taxon>Alveolata</taxon>
        <taxon>Apicomplexa</taxon>
        <taxon>Conoidasida</taxon>
        <taxon>Coccidia</taxon>
        <taxon>Eucoccidiorida</taxon>
        <taxon>Eimeriorina</taxon>
        <taxon>Sarcocystidae</taxon>
        <taxon>Neospora</taxon>
    </lineage>
</organism>
<dbReference type="RefSeq" id="XP_003880419.1">
    <property type="nucleotide sequence ID" value="XM_003880370.1"/>
</dbReference>
<reference evidence="9" key="4">
    <citation type="journal article" date="2015" name="PLoS ONE">
        <title>Comprehensive Evaluation of Toxoplasma gondii VEG and Neospora caninum LIV Genomes with Tachyzoite Stage Transcriptome and Proteome Defines Novel Transcript Features.</title>
        <authorList>
            <person name="Ramaprasad A."/>
            <person name="Mourier T."/>
            <person name="Naeem R."/>
            <person name="Malas T.B."/>
            <person name="Moussa E."/>
            <person name="Panigrahi A."/>
            <person name="Vermont S.J."/>
            <person name="Otto T.D."/>
            <person name="Wastling J."/>
            <person name="Pain A."/>
        </authorList>
    </citation>
    <scope>NUCLEOTIDE SEQUENCE</scope>
    <source>
        <strain evidence="9">Liverpool</strain>
    </source>
</reference>
<keyword evidence="2 5" id="KW-0812">Transmembrane</keyword>
<evidence type="ECO:0000256" key="2">
    <source>
        <dbReference type="ARBA" id="ARBA00022692"/>
    </source>
</evidence>
<reference evidence="10" key="3">
    <citation type="journal article" date="2012" name="PLoS Pathog.">
        <title>Comparative genomics of the apicomplexan parasites Toxoplasma gondii and Neospora caninum: Coccidia differing in host range and transmission strategy.</title>
        <authorList>
            <person name="Reid A.J."/>
            <person name="Vermont S.J."/>
            <person name="Cotton J.A."/>
            <person name="Harris D."/>
            <person name="Hill-Cawthorne G.A."/>
            <person name="Konen-Waisman S."/>
            <person name="Latham S.M."/>
            <person name="Mourier T."/>
            <person name="Norton R."/>
            <person name="Quail M.A."/>
            <person name="Sanders M."/>
            <person name="Shanmugam D."/>
            <person name="Sohal A."/>
            <person name="Wasmuth J.D."/>
            <person name="Brunk B."/>
            <person name="Grigg M.E."/>
            <person name="Howard J.C."/>
            <person name="Parkinson J."/>
            <person name="Roos D.S."/>
            <person name="Trees A.J."/>
            <person name="Berriman M."/>
            <person name="Pain A."/>
            <person name="Wastling J.M."/>
        </authorList>
    </citation>
    <scope>NUCLEOTIDE SEQUENCE [LARGE SCALE GENOMIC DNA]</scope>
    <source>
        <strain evidence="10">Liverpool</strain>
    </source>
</reference>
<dbReference type="AlphaFoldDB" id="F0V9G0"/>
<dbReference type="GeneID" id="13441411"/>
<dbReference type="GO" id="GO:0005783">
    <property type="term" value="C:endoplasmic reticulum"/>
    <property type="evidence" value="ECO:0007669"/>
    <property type="project" value="TreeGrafter"/>
</dbReference>
<evidence type="ECO:0000313" key="10">
    <source>
        <dbReference type="Proteomes" id="UP000007494"/>
    </source>
</evidence>
<dbReference type="PROSITE" id="PS50922">
    <property type="entry name" value="TLC"/>
    <property type="match status" value="1"/>
</dbReference>
<dbReference type="Pfam" id="PF03798">
    <property type="entry name" value="TRAM_LAG1_CLN8"/>
    <property type="match status" value="1"/>
</dbReference>
<evidence type="ECO:0000256" key="6">
    <source>
        <dbReference type="SAM" id="Phobius"/>
    </source>
</evidence>
<dbReference type="InParanoid" id="F0V9G0"/>
<feature type="transmembrane region" description="Helical" evidence="6">
    <location>
        <begin position="156"/>
        <end position="175"/>
    </location>
</feature>
<name>F0V9G0_NEOCL</name>
<dbReference type="EMBL" id="FR823383">
    <property type="protein sequence ID" value="CBZ50385.1"/>
    <property type="molecule type" value="Genomic_DNA"/>
</dbReference>
<dbReference type="GO" id="GO:0016020">
    <property type="term" value="C:membrane"/>
    <property type="evidence" value="ECO:0007669"/>
    <property type="project" value="UniProtKB-SubCell"/>
</dbReference>
<keyword evidence="3 6" id="KW-1133">Transmembrane helix</keyword>
<dbReference type="eggNOG" id="ENOG502SWB6">
    <property type="taxonomic scope" value="Eukaryota"/>
</dbReference>
<reference evidence="8" key="2">
    <citation type="submission" date="2011-03" db="EMBL/GenBank/DDBJ databases">
        <title>Comparative genomics and transcriptomics of Neospora caninum and Toxoplasma gondii.</title>
        <authorList>
            <person name="Reid A.J."/>
            <person name="Sohal A."/>
            <person name="Harris D."/>
            <person name="Quail M."/>
            <person name="Sanders M."/>
            <person name="Berriman M."/>
            <person name="Wastling J.M."/>
            <person name="Pain A."/>
        </authorList>
    </citation>
    <scope>NUCLEOTIDE SEQUENCE</scope>
    <source>
        <strain evidence="8">Liverpool</strain>
    </source>
</reference>
<evidence type="ECO:0000259" key="7">
    <source>
        <dbReference type="PROSITE" id="PS50922"/>
    </source>
</evidence>
<feature type="transmembrane region" description="Helical" evidence="6">
    <location>
        <begin position="303"/>
        <end position="329"/>
    </location>
</feature>
<dbReference type="Proteomes" id="UP000007494">
    <property type="component" value="Chromosome III"/>
</dbReference>
<dbReference type="EMBL" id="LN714477">
    <property type="protein sequence ID" value="CEL64993.1"/>
    <property type="molecule type" value="Genomic_DNA"/>
</dbReference>
<keyword evidence="4 5" id="KW-0472">Membrane</keyword>
<feature type="transmembrane region" description="Helical" evidence="6">
    <location>
        <begin position="349"/>
        <end position="370"/>
    </location>
</feature>
<feature type="domain" description="TLC" evidence="7">
    <location>
        <begin position="147"/>
        <end position="378"/>
    </location>
</feature>
<dbReference type="OMA" id="FRPWRRY"/>
<sequence length="383" mass="43260">MLGPFQAFRRSEWRTPTVLCSRRGLPRCVSSPYSQSLFSCVALLSFVFAIRVESRLERDGPGVRDSLPSAPSQPETCYPPSFSLFWIVVSAGLWFVVASLPVHRIPLLFVPAQVRERVLQQVRDARRTLMDATDGEAEREKKTAAKDFLVSVRNRSVGFVHASIISVLSLACVTLDKQLIDDKIFGCSPLFTVTGIILTGYFLWDFCVILWHWTPAAPQWLLHCAVSVITAANPFLVLPGEPPMCFYAASLILFELSTPFLALRYFMLRAYVFHPSPADGKSEGDAKLTQNGEKGGARTLPRCYTLVSVCFFLAFFLVRILWGLGWMLPSLLVFLSNGDGALFRPWRRYIFYASVPLFSALNLYWLYMIVESVLCKRQKKKQQ</sequence>
<comment type="subcellular location">
    <subcellularLocation>
        <location evidence="1">Membrane</location>
        <topology evidence="1">Multi-pass membrane protein</topology>
    </subcellularLocation>
</comment>
<keyword evidence="10" id="KW-1185">Reference proteome</keyword>
<evidence type="ECO:0000256" key="3">
    <source>
        <dbReference type="ARBA" id="ARBA00022989"/>
    </source>
</evidence>
<evidence type="ECO:0000313" key="8">
    <source>
        <dbReference type="EMBL" id="CBZ50385.1"/>
    </source>
</evidence>
<dbReference type="InterPro" id="IPR050846">
    <property type="entry name" value="TLCD"/>
</dbReference>
<dbReference type="OrthoDB" id="10266980at2759"/>
<gene>
    <name evidence="9" type="ORF">BN1204_008540</name>
    <name evidence="8" type="ORF">NCLIV_008540</name>
</gene>
<dbReference type="PANTHER" id="PTHR13439">
    <property type="entry name" value="CT120 PROTEIN"/>
    <property type="match status" value="1"/>
</dbReference>
<dbReference type="InterPro" id="IPR006634">
    <property type="entry name" value="TLC-dom"/>
</dbReference>
<evidence type="ECO:0000256" key="1">
    <source>
        <dbReference type="ARBA" id="ARBA00004141"/>
    </source>
</evidence>
<dbReference type="VEuPathDB" id="ToxoDB:NCLIV_008540"/>
<proteinExistence type="predicted"/>
<feature type="transmembrane region" description="Helical" evidence="6">
    <location>
        <begin position="82"/>
        <end position="102"/>
    </location>
</feature>
<accession>F0V9G0</accession>
<reference evidence="8" key="1">
    <citation type="submission" date="2011-02" db="EMBL/GenBank/DDBJ databases">
        <authorList>
            <person name="Aslett M."/>
        </authorList>
    </citation>
    <scope>NUCLEOTIDE SEQUENCE</scope>
    <source>
        <strain evidence="8">Liverpool</strain>
    </source>
</reference>
<evidence type="ECO:0000256" key="4">
    <source>
        <dbReference type="ARBA" id="ARBA00023136"/>
    </source>
</evidence>
<dbReference type="PANTHER" id="PTHR13439:SF0">
    <property type="entry name" value="TOPOISOMERASE I DAMAGE AFFECTED PROTEIN 4"/>
    <property type="match status" value="1"/>
</dbReference>
<evidence type="ECO:0000256" key="5">
    <source>
        <dbReference type="PROSITE-ProRule" id="PRU00205"/>
    </source>
</evidence>
<feature type="transmembrane region" description="Helical" evidence="6">
    <location>
        <begin position="246"/>
        <end position="266"/>
    </location>
</feature>